<keyword evidence="2" id="KW-1185">Reference proteome</keyword>
<dbReference type="OrthoDB" id="6761337at2759"/>
<dbReference type="Proteomes" id="UP000801492">
    <property type="component" value="Unassembled WGS sequence"/>
</dbReference>
<gene>
    <name evidence="1" type="ORF">ILUMI_19331</name>
</gene>
<name>A0A8K0G3B7_IGNLU</name>
<evidence type="ECO:0000313" key="1">
    <source>
        <dbReference type="EMBL" id="KAF2886842.1"/>
    </source>
</evidence>
<comment type="caution">
    <text evidence="1">The sequence shown here is derived from an EMBL/GenBank/DDBJ whole genome shotgun (WGS) entry which is preliminary data.</text>
</comment>
<dbReference type="AlphaFoldDB" id="A0A8K0G3B7"/>
<organism evidence="1 2">
    <name type="scientific">Ignelater luminosus</name>
    <name type="common">Cucubano</name>
    <name type="synonym">Pyrophorus luminosus</name>
    <dbReference type="NCBI Taxonomy" id="2038154"/>
    <lineage>
        <taxon>Eukaryota</taxon>
        <taxon>Metazoa</taxon>
        <taxon>Ecdysozoa</taxon>
        <taxon>Arthropoda</taxon>
        <taxon>Hexapoda</taxon>
        <taxon>Insecta</taxon>
        <taxon>Pterygota</taxon>
        <taxon>Neoptera</taxon>
        <taxon>Endopterygota</taxon>
        <taxon>Coleoptera</taxon>
        <taxon>Polyphaga</taxon>
        <taxon>Elateriformia</taxon>
        <taxon>Elateroidea</taxon>
        <taxon>Elateridae</taxon>
        <taxon>Agrypninae</taxon>
        <taxon>Pyrophorini</taxon>
        <taxon>Ignelater</taxon>
    </lineage>
</organism>
<proteinExistence type="predicted"/>
<accession>A0A8K0G3B7</accession>
<evidence type="ECO:0000313" key="2">
    <source>
        <dbReference type="Proteomes" id="UP000801492"/>
    </source>
</evidence>
<protein>
    <submittedName>
        <fullName evidence="1">Uncharacterized protein</fullName>
    </submittedName>
</protein>
<sequence>MLNNELLSEDPVCYRNYLRMSSDSFENLLRSVENDIAKIDASCSEATEDCVAVLSEKRISNKLAFIKICTITQLESNKLKLCESIDIVYKFLQNETESTESKAKR</sequence>
<reference evidence="1" key="1">
    <citation type="submission" date="2019-08" db="EMBL/GenBank/DDBJ databases">
        <title>The genome of the North American firefly Photinus pyralis.</title>
        <authorList>
            <consortium name="Photinus pyralis genome working group"/>
            <person name="Fallon T.R."/>
            <person name="Sander Lower S.E."/>
            <person name="Weng J.-K."/>
        </authorList>
    </citation>
    <scope>NUCLEOTIDE SEQUENCE</scope>
    <source>
        <strain evidence="1">TRF0915ILg1</strain>
        <tissue evidence="1">Whole body</tissue>
    </source>
</reference>
<dbReference type="EMBL" id="VTPC01086188">
    <property type="protein sequence ID" value="KAF2886842.1"/>
    <property type="molecule type" value="Genomic_DNA"/>
</dbReference>